<dbReference type="EMBL" id="CP012109">
    <property type="protein sequence ID" value="AKQ66511.1"/>
    <property type="molecule type" value="Genomic_DNA"/>
</dbReference>
<evidence type="ECO:0000313" key="2">
    <source>
        <dbReference type="Proteomes" id="UP000009026"/>
    </source>
</evidence>
<evidence type="ECO:0008006" key="3">
    <source>
        <dbReference type="Google" id="ProtNLM"/>
    </source>
</evidence>
<dbReference type="RefSeq" id="WP_002640566.1">
    <property type="nucleotide sequence ID" value="NZ_CP012109.1"/>
</dbReference>
<accession>A0A0H4WSS2</accession>
<evidence type="ECO:0000313" key="1">
    <source>
        <dbReference type="EMBL" id="AKQ66511.1"/>
    </source>
</evidence>
<dbReference type="KEGG" id="mym:A176_003423"/>
<sequence length="139" mass="15058">MKRVLLPLLCILPACALFQKPPRPAHAPPEEAATVTIPLAFPTEGRHIIDGTILRAIQLAMEDYLPWDRKLPKNATPLYECLNRRESYVVAAAPASPGVVLVSIIPNPDVCDIGTAPILDAGATYAVDVKGWRILAVQD</sequence>
<protein>
    <recommendedName>
        <fullName evidence="3">Lipoprotein</fullName>
    </recommendedName>
</protein>
<dbReference type="OrthoDB" id="5514263at2"/>
<reference evidence="1 2" key="1">
    <citation type="journal article" date="2016" name="PLoS ONE">
        <title>Complete Genome Sequence and Comparative Genomics of a Novel Myxobacterium Myxococcus hansupus.</title>
        <authorList>
            <person name="Sharma G."/>
            <person name="Narwani T."/>
            <person name="Subramanian S."/>
        </authorList>
    </citation>
    <scope>NUCLEOTIDE SEQUENCE [LARGE SCALE GENOMIC DNA]</scope>
    <source>
        <strain evidence="2">mixupus</strain>
    </source>
</reference>
<dbReference type="AlphaFoldDB" id="A0A0H4WSS2"/>
<organism evidence="1 2">
    <name type="scientific">Pseudomyxococcus hansupus</name>
    <dbReference type="NCBI Taxonomy" id="1297742"/>
    <lineage>
        <taxon>Bacteria</taxon>
        <taxon>Pseudomonadati</taxon>
        <taxon>Myxococcota</taxon>
        <taxon>Myxococcia</taxon>
        <taxon>Myxococcales</taxon>
        <taxon>Cystobacterineae</taxon>
        <taxon>Myxococcaceae</taxon>
        <taxon>Pseudomyxococcus</taxon>
    </lineage>
</organism>
<dbReference type="PATRIC" id="fig|1297742.4.peg.3452"/>
<keyword evidence="2" id="KW-1185">Reference proteome</keyword>
<dbReference type="Proteomes" id="UP000009026">
    <property type="component" value="Chromosome"/>
</dbReference>
<name>A0A0H4WSS2_9BACT</name>
<proteinExistence type="predicted"/>
<gene>
    <name evidence="1" type="ORF">A176_003423</name>
</gene>